<dbReference type="OrthoDB" id="6432627at2759"/>
<name>A0A4Y2JB97_ARAVE</name>
<dbReference type="PANTHER" id="PTHR16172">
    <property type="entry name" value="MAJOR FACILITATOR SUPERFAMILY DOMAIN-CONTAINING PROTEIN 6-LIKE"/>
    <property type="match status" value="1"/>
</dbReference>
<evidence type="ECO:0000256" key="1">
    <source>
        <dbReference type="ARBA" id="ARBA00004141"/>
    </source>
</evidence>
<feature type="transmembrane region" description="Helical" evidence="6">
    <location>
        <begin position="406"/>
        <end position="428"/>
    </location>
</feature>
<feature type="transmembrane region" description="Helical" evidence="6">
    <location>
        <begin position="160"/>
        <end position="181"/>
    </location>
</feature>
<keyword evidence="5 6" id="KW-0472">Membrane</keyword>
<dbReference type="GO" id="GO:0016020">
    <property type="term" value="C:membrane"/>
    <property type="evidence" value="ECO:0007669"/>
    <property type="project" value="UniProtKB-SubCell"/>
</dbReference>
<keyword evidence="3 6" id="KW-0812">Transmembrane</keyword>
<feature type="transmembrane region" description="Helical" evidence="6">
    <location>
        <begin position="132"/>
        <end position="154"/>
    </location>
</feature>
<dbReference type="EMBL" id="BGPR01003373">
    <property type="protein sequence ID" value="GBM87330.1"/>
    <property type="molecule type" value="Genomic_DNA"/>
</dbReference>
<comment type="caution">
    <text evidence="8">The sequence shown here is derived from an EMBL/GenBank/DDBJ whole genome shotgun (WGS) entry which is preliminary data.</text>
</comment>
<sequence length="642" mass="72653">MWVNNSSLFPHRRRESEEQMQRLVSTSARAKSGTLTPEERNGLCEQHSGFTTWNFLFMMAAQDNRKNDEVYTIPSKSAVQKTAETREKFWHIDREMLPFKLHFFLFMGGLGFLLPYITIFAKNRINITASSLASILITQKFLFIFTKPVIGYIADYFNKLKAIICILTIVQTVFFFLLLAIPKIQKEDQQAIQSNNTHLLNFYEYLNSSQLFVNCPSNEDDNPFSETVLYFRSREEIEFCFLSLDYLSKLSDECSSQDLEARNISEILFLNNNTENYLFNEGIVNNSLSISLYSNFSSTCKICCESTRKCQNIECEIPRDNRKTIPPENKIVSDFETYQFWVYALLTTIAMSCTNGLFTVSDTACCESVEKVGAQFGRQRLYSSISWGLMSPIGGLLNDYTNDFSASWILMAVMSIMSLVNILRLDLVKPHFSKNLMKDIGAVFRSKEFLAFKLCILLDGVCSGVLWHYLVWYLTVIGGSRFLCGMVQTVQCFVGAIPCMFFSGWVIKKIGYFNVVTLSLACYCTRFFWYSHLSNPWLVLPVECLSGITYGIFYPAVASYAKLSAKPGTEATTQAVLFATHEGLGGGIGCVLAGFGFDILGGHRTFFFLSVFAGCGTILSIILHLSTRGRKGTLDVTSEQNK</sequence>
<evidence type="ECO:0000259" key="7">
    <source>
        <dbReference type="Pfam" id="PF12832"/>
    </source>
</evidence>
<comment type="similarity">
    <text evidence="2">Belongs to the major facilitator superfamily. MFSD6 family.</text>
</comment>
<organism evidence="8 9">
    <name type="scientific">Araneus ventricosus</name>
    <name type="common">Orbweaver spider</name>
    <name type="synonym">Epeira ventricosa</name>
    <dbReference type="NCBI Taxonomy" id="182803"/>
    <lineage>
        <taxon>Eukaryota</taxon>
        <taxon>Metazoa</taxon>
        <taxon>Ecdysozoa</taxon>
        <taxon>Arthropoda</taxon>
        <taxon>Chelicerata</taxon>
        <taxon>Arachnida</taxon>
        <taxon>Araneae</taxon>
        <taxon>Araneomorphae</taxon>
        <taxon>Entelegynae</taxon>
        <taxon>Araneoidea</taxon>
        <taxon>Araneidae</taxon>
        <taxon>Araneus</taxon>
    </lineage>
</organism>
<evidence type="ECO:0000256" key="4">
    <source>
        <dbReference type="ARBA" id="ARBA00022989"/>
    </source>
</evidence>
<dbReference type="Pfam" id="PF12832">
    <property type="entry name" value="MFS_1_like"/>
    <property type="match status" value="1"/>
</dbReference>
<evidence type="ECO:0000256" key="2">
    <source>
        <dbReference type="ARBA" id="ARBA00005241"/>
    </source>
</evidence>
<feature type="transmembrane region" description="Helical" evidence="6">
    <location>
        <begin position="482"/>
        <end position="503"/>
    </location>
</feature>
<reference evidence="8 9" key="1">
    <citation type="journal article" date="2019" name="Sci. Rep.">
        <title>Orb-weaving spider Araneus ventricosus genome elucidates the spidroin gene catalogue.</title>
        <authorList>
            <person name="Kono N."/>
            <person name="Nakamura H."/>
            <person name="Ohtoshi R."/>
            <person name="Moran D.A.P."/>
            <person name="Shinohara A."/>
            <person name="Yoshida Y."/>
            <person name="Fujiwara M."/>
            <person name="Mori M."/>
            <person name="Tomita M."/>
            <person name="Arakawa K."/>
        </authorList>
    </citation>
    <scope>NUCLEOTIDE SEQUENCE [LARGE SCALE GENOMIC DNA]</scope>
</reference>
<feature type="transmembrane region" description="Helical" evidence="6">
    <location>
        <begin position="606"/>
        <end position="625"/>
    </location>
</feature>
<feature type="transmembrane region" description="Helical" evidence="6">
    <location>
        <begin position="101"/>
        <end position="120"/>
    </location>
</feature>
<evidence type="ECO:0000313" key="9">
    <source>
        <dbReference type="Proteomes" id="UP000499080"/>
    </source>
</evidence>
<keyword evidence="9" id="KW-1185">Reference proteome</keyword>
<evidence type="ECO:0000256" key="3">
    <source>
        <dbReference type="ARBA" id="ARBA00022692"/>
    </source>
</evidence>
<gene>
    <name evidence="8" type="ORF">AVEN_53508_1</name>
</gene>
<protein>
    <recommendedName>
        <fullName evidence="7">Major facilitator superfamily associated domain-containing protein</fullName>
    </recommendedName>
</protein>
<feature type="transmembrane region" description="Helical" evidence="6">
    <location>
        <begin position="510"/>
        <end position="531"/>
    </location>
</feature>
<proteinExistence type="inferred from homology"/>
<evidence type="ECO:0000256" key="6">
    <source>
        <dbReference type="SAM" id="Phobius"/>
    </source>
</evidence>
<feature type="transmembrane region" description="Helical" evidence="6">
    <location>
        <begin position="449"/>
        <end position="470"/>
    </location>
</feature>
<comment type="subcellular location">
    <subcellularLocation>
        <location evidence="1">Membrane</location>
        <topology evidence="1">Multi-pass membrane protein</topology>
    </subcellularLocation>
</comment>
<dbReference type="InterPro" id="IPR036259">
    <property type="entry name" value="MFS_trans_sf"/>
</dbReference>
<feature type="transmembrane region" description="Helical" evidence="6">
    <location>
        <begin position="537"/>
        <end position="563"/>
    </location>
</feature>
<feature type="domain" description="Major facilitator superfamily associated" evidence="7">
    <location>
        <begin position="99"/>
        <end position="607"/>
    </location>
</feature>
<dbReference type="SUPFAM" id="SSF103473">
    <property type="entry name" value="MFS general substrate transporter"/>
    <property type="match status" value="1"/>
</dbReference>
<dbReference type="PANTHER" id="PTHR16172:SF30">
    <property type="entry name" value="SUGAR BABY, ISOFORM C"/>
    <property type="match status" value="1"/>
</dbReference>
<feature type="transmembrane region" description="Helical" evidence="6">
    <location>
        <begin position="575"/>
        <end position="600"/>
    </location>
</feature>
<dbReference type="Proteomes" id="UP000499080">
    <property type="component" value="Unassembled WGS sequence"/>
</dbReference>
<dbReference type="InterPro" id="IPR051717">
    <property type="entry name" value="MFS_MFSD6"/>
</dbReference>
<evidence type="ECO:0000256" key="5">
    <source>
        <dbReference type="ARBA" id="ARBA00023136"/>
    </source>
</evidence>
<dbReference type="InterPro" id="IPR024989">
    <property type="entry name" value="MFS_assoc_dom"/>
</dbReference>
<dbReference type="AlphaFoldDB" id="A0A4Y2JB97"/>
<evidence type="ECO:0000313" key="8">
    <source>
        <dbReference type="EMBL" id="GBM87330.1"/>
    </source>
</evidence>
<dbReference type="Gene3D" id="1.20.1250.20">
    <property type="entry name" value="MFS general substrate transporter like domains"/>
    <property type="match status" value="3"/>
</dbReference>
<accession>A0A4Y2JB97</accession>
<keyword evidence="4 6" id="KW-1133">Transmembrane helix</keyword>